<reference evidence="2 3" key="1">
    <citation type="submission" date="2018-06" db="EMBL/GenBank/DDBJ databases">
        <title>The draft genome sequences of strains SCU63 and S1.</title>
        <authorList>
            <person name="Gan L."/>
        </authorList>
    </citation>
    <scope>NUCLEOTIDE SEQUENCE [LARGE SCALE GENOMIC DNA]</scope>
    <source>
        <strain evidence="2 3">SCU63</strain>
    </source>
</reference>
<feature type="transmembrane region" description="Helical" evidence="1">
    <location>
        <begin position="53"/>
        <end position="70"/>
    </location>
</feature>
<accession>A0A365KP90</accession>
<evidence type="ECO:0000256" key="1">
    <source>
        <dbReference type="SAM" id="Phobius"/>
    </source>
</evidence>
<sequence length="236" mass="27115">MNKFKLVPLYMIPALMAGAALFYLPWPFATQALIVAIASVPILLFLTSRKIPIFMFGALLVLMVFALQELDNLLETFVTYFLFLIFQLSIWSIADYIQQLLEDMNRLKVQRQELLQSDGEIKVLSLQEFIEQAFWLLRMSSRKERIWLMEVVPAINSLAERGRMEQAVLGSIAKERDLVTSKHGTVYLLVKETEQESIHSLLKHLDKAIDQKNQSAGYEIKKTIITKVCEMDSLLS</sequence>
<gene>
    <name evidence="2" type="ORF">DP120_14680</name>
</gene>
<evidence type="ECO:0000313" key="2">
    <source>
        <dbReference type="EMBL" id="RAZ74572.1"/>
    </source>
</evidence>
<feature type="transmembrane region" description="Helical" evidence="1">
    <location>
        <begin position="76"/>
        <end position="97"/>
    </location>
</feature>
<dbReference type="RefSeq" id="WP_112224424.1">
    <property type="nucleotide sequence ID" value="NZ_CP047673.1"/>
</dbReference>
<feature type="transmembrane region" description="Helical" evidence="1">
    <location>
        <begin position="30"/>
        <end position="46"/>
    </location>
</feature>
<dbReference type="AlphaFoldDB" id="A0A365KP90"/>
<evidence type="ECO:0000313" key="3">
    <source>
        <dbReference type="Proteomes" id="UP000251002"/>
    </source>
</evidence>
<proteinExistence type="predicted"/>
<feature type="transmembrane region" description="Helical" evidence="1">
    <location>
        <begin position="7"/>
        <end position="24"/>
    </location>
</feature>
<organism evidence="2 3">
    <name type="scientific">Planococcus halotolerans</name>
    <dbReference type="NCBI Taxonomy" id="2233542"/>
    <lineage>
        <taxon>Bacteria</taxon>
        <taxon>Bacillati</taxon>
        <taxon>Bacillota</taxon>
        <taxon>Bacilli</taxon>
        <taxon>Bacillales</taxon>
        <taxon>Caryophanaceae</taxon>
        <taxon>Planococcus</taxon>
    </lineage>
</organism>
<comment type="caution">
    <text evidence="2">The sequence shown here is derived from an EMBL/GenBank/DDBJ whole genome shotgun (WGS) entry which is preliminary data.</text>
</comment>
<keyword evidence="1" id="KW-1133">Transmembrane helix</keyword>
<name>A0A365KP90_9BACL</name>
<protein>
    <recommendedName>
        <fullName evidence="4">GGDEF domain-containing protein</fullName>
    </recommendedName>
</protein>
<evidence type="ECO:0008006" key="4">
    <source>
        <dbReference type="Google" id="ProtNLM"/>
    </source>
</evidence>
<dbReference type="EMBL" id="QLZR01000007">
    <property type="protein sequence ID" value="RAZ74572.1"/>
    <property type="molecule type" value="Genomic_DNA"/>
</dbReference>
<keyword evidence="1" id="KW-0472">Membrane</keyword>
<keyword evidence="1" id="KW-0812">Transmembrane</keyword>
<dbReference type="Proteomes" id="UP000251002">
    <property type="component" value="Unassembled WGS sequence"/>
</dbReference>
<keyword evidence="3" id="KW-1185">Reference proteome</keyword>